<keyword evidence="3" id="KW-1185">Reference proteome</keyword>
<organism evidence="2 3">
    <name type="scientific">Melipona bicolor</name>
    <dbReference type="NCBI Taxonomy" id="60889"/>
    <lineage>
        <taxon>Eukaryota</taxon>
        <taxon>Metazoa</taxon>
        <taxon>Ecdysozoa</taxon>
        <taxon>Arthropoda</taxon>
        <taxon>Hexapoda</taxon>
        <taxon>Insecta</taxon>
        <taxon>Pterygota</taxon>
        <taxon>Neoptera</taxon>
        <taxon>Endopterygota</taxon>
        <taxon>Hymenoptera</taxon>
        <taxon>Apocrita</taxon>
        <taxon>Aculeata</taxon>
        <taxon>Apoidea</taxon>
        <taxon>Anthophila</taxon>
        <taxon>Apidae</taxon>
        <taxon>Melipona</taxon>
    </lineage>
</organism>
<evidence type="ECO:0000256" key="1">
    <source>
        <dbReference type="SAM" id="MobiDB-lite"/>
    </source>
</evidence>
<name>A0AA40G9K1_9HYME</name>
<accession>A0AA40G9K1</accession>
<reference evidence="2" key="1">
    <citation type="submission" date="2021-10" db="EMBL/GenBank/DDBJ databases">
        <title>Melipona bicolor Genome sequencing and assembly.</title>
        <authorList>
            <person name="Araujo N.S."/>
            <person name="Arias M.C."/>
        </authorList>
    </citation>
    <scope>NUCLEOTIDE SEQUENCE</scope>
    <source>
        <strain evidence="2">USP_2M_L1-L4_2017</strain>
        <tissue evidence="2">Whole body</tissue>
    </source>
</reference>
<feature type="compositionally biased region" description="Basic and acidic residues" evidence="1">
    <location>
        <begin position="29"/>
        <end position="51"/>
    </location>
</feature>
<dbReference type="AlphaFoldDB" id="A0AA40G9K1"/>
<sequence>MFNTGEIRGRICKDKTLNEHLGCVEDTDERGVVDEKEDGRGGEGRGRDGTRRRPNRQQTSKRGARRRREGNPTQCGQRDENWQSRIKPTTMPRFLSSMR</sequence>
<evidence type="ECO:0000313" key="3">
    <source>
        <dbReference type="Proteomes" id="UP001177670"/>
    </source>
</evidence>
<dbReference type="EMBL" id="JAHYIQ010000003">
    <property type="protein sequence ID" value="KAK1133531.1"/>
    <property type="molecule type" value="Genomic_DNA"/>
</dbReference>
<evidence type="ECO:0000313" key="2">
    <source>
        <dbReference type="EMBL" id="KAK1133531.1"/>
    </source>
</evidence>
<comment type="caution">
    <text evidence="2">The sequence shown here is derived from an EMBL/GenBank/DDBJ whole genome shotgun (WGS) entry which is preliminary data.</text>
</comment>
<proteinExistence type="predicted"/>
<dbReference type="Proteomes" id="UP001177670">
    <property type="component" value="Unassembled WGS sequence"/>
</dbReference>
<protein>
    <submittedName>
        <fullName evidence="2">Uncharacterized protein</fullName>
    </submittedName>
</protein>
<feature type="region of interest" description="Disordered" evidence="1">
    <location>
        <begin position="26"/>
        <end position="99"/>
    </location>
</feature>
<gene>
    <name evidence="2" type="ORF">K0M31_011333</name>
</gene>